<keyword evidence="3" id="KW-1185">Reference proteome</keyword>
<evidence type="ECO:0000313" key="2">
    <source>
        <dbReference type="EMBL" id="KAJ1186304.1"/>
    </source>
</evidence>
<gene>
    <name evidence="2" type="ORF">NDU88_003087</name>
</gene>
<comment type="caution">
    <text evidence="2">The sequence shown here is derived from an EMBL/GenBank/DDBJ whole genome shotgun (WGS) entry which is preliminary data.</text>
</comment>
<dbReference type="Proteomes" id="UP001066276">
    <property type="component" value="Chromosome 3_1"/>
</dbReference>
<accession>A0AAV7UB37</accession>
<sequence>MAAAAPLKRPILRRPRFSAAQQFLELLTEGEGHTERIPPPPRGVGAPGAPREYIAKDTLVLGDDDWAEVLRSSHEAAVSSRLRMIQLKYLHRAYYTQQRL</sequence>
<dbReference type="EMBL" id="JANPWB010000005">
    <property type="protein sequence ID" value="KAJ1186304.1"/>
    <property type="molecule type" value="Genomic_DNA"/>
</dbReference>
<evidence type="ECO:0000313" key="3">
    <source>
        <dbReference type="Proteomes" id="UP001066276"/>
    </source>
</evidence>
<organism evidence="2 3">
    <name type="scientific">Pleurodeles waltl</name>
    <name type="common">Iberian ribbed newt</name>
    <dbReference type="NCBI Taxonomy" id="8319"/>
    <lineage>
        <taxon>Eukaryota</taxon>
        <taxon>Metazoa</taxon>
        <taxon>Chordata</taxon>
        <taxon>Craniata</taxon>
        <taxon>Vertebrata</taxon>
        <taxon>Euteleostomi</taxon>
        <taxon>Amphibia</taxon>
        <taxon>Batrachia</taxon>
        <taxon>Caudata</taxon>
        <taxon>Salamandroidea</taxon>
        <taxon>Salamandridae</taxon>
        <taxon>Pleurodelinae</taxon>
        <taxon>Pleurodeles</taxon>
    </lineage>
</organism>
<name>A0AAV7UB37_PLEWA</name>
<reference evidence="2" key="1">
    <citation type="journal article" date="2022" name="bioRxiv">
        <title>Sequencing and chromosome-scale assembly of the giantPleurodeles waltlgenome.</title>
        <authorList>
            <person name="Brown T."/>
            <person name="Elewa A."/>
            <person name="Iarovenko S."/>
            <person name="Subramanian E."/>
            <person name="Araus A.J."/>
            <person name="Petzold A."/>
            <person name="Susuki M."/>
            <person name="Suzuki K.-i.T."/>
            <person name="Hayashi T."/>
            <person name="Toyoda A."/>
            <person name="Oliveira C."/>
            <person name="Osipova E."/>
            <person name="Leigh N.D."/>
            <person name="Simon A."/>
            <person name="Yun M.H."/>
        </authorList>
    </citation>
    <scope>NUCLEOTIDE SEQUENCE</scope>
    <source>
        <strain evidence="2">20211129_DDA</strain>
        <tissue evidence="2">Liver</tissue>
    </source>
</reference>
<evidence type="ECO:0000256" key="1">
    <source>
        <dbReference type="SAM" id="MobiDB-lite"/>
    </source>
</evidence>
<feature type="region of interest" description="Disordered" evidence="1">
    <location>
        <begin position="30"/>
        <end position="49"/>
    </location>
</feature>
<dbReference type="AlphaFoldDB" id="A0AAV7UB37"/>
<proteinExistence type="predicted"/>
<protein>
    <submittedName>
        <fullName evidence="2">Uncharacterized protein</fullName>
    </submittedName>
</protein>